<organism evidence="6">
    <name type="scientific">Ditylum brightwellii</name>
    <dbReference type="NCBI Taxonomy" id="49249"/>
    <lineage>
        <taxon>Eukaryota</taxon>
        <taxon>Sar</taxon>
        <taxon>Stramenopiles</taxon>
        <taxon>Ochrophyta</taxon>
        <taxon>Bacillariophyta</taxon>
        <taxon>Mediophyceae</taxon>
        <taxon>Lithodesmiophycidae</taxon>
        <taxon>Lithodesmiales</taxon>
        <taxon>Lithodesmiaceae</taxon>
        <taxon>Ditylum</taxon>
    </lineage>
</organism>
<keyword evidence="4" id="KW-0175">Coiled coil</keyword>
<sequence>MASAKSFLSRYSQGLSAKKLLPAIMHYERKRVEMREAATAGLLEREVNTGTVGGGGASARRTKDGSNATATHLDKVRIEKCRTFGDEVEVLIDQLGASGHATGGNKDPRNVSSFIDDENASVKYLEGVITQGCQSSAVFNYLISLYAAMDDEVPLFKFLSKHVPTLASTIPSAKEGGIGAAILKQKEFGSTPQSPLDMSYALRVILRTGRHFRSAVKLYMGFGMRQQAVELALKVDPALARELAKESVGSDEKKRLWLMIARNAASDGDNRGGKDIVANVVSVLRECGGPDVLSIEDVLPFLPDFAQIDQFKDEICGALTSYSSKIDQYLKEMNDCDQICDTLRDEINRLGNHGFQMKADARCAFTKKTVLKEDEPFYVFPSGYVALESALKKEVVPHLNEKQRDRVKNIEAELSNLRTKMNSLSKGQVVASPDDSDLRMEDLQAELDGLIAAECPLTGSIMVDSIDRGFLDNFDEDEFYASSKSQTETSFATNTENENVHINSTGQYQYQF</sequence>
<keyword evidence="3" id="KW-0862">Zinc</keyword>
<dbReference type="GO" id="GO:0030897">
    <property type="term" value="C:HOPS complex"/>
    <property type="evidence" value="ECO:0007669"/>
    <property type="project" value="TreeGrafter"/>
</dbReference>
<feature type="coiled-coil region" evidence="4">
    <location>
        <begin position="400"/>
        <end position="427"/>
    </location>
</feature>
<dbReference type="PANTHER" id="PTHR23323:SF26">
    <property type="entry name" value="VACUOLAR PROTEIN SORTING-ASSOCIATED PROTEIN 18 HOMOLOG"/>
    <property type="match status" value="1"/>
</dbReference>
<protein>
    <submittedName>
        <fullName evidence="6">Uncharacterized protein</fullName>
    </submittedName>
</protein>
<accession>A0A7S4VS34</accession>
<reference evidence="6" key="1">
    <citation type="submission" date="2021-01" db="EMBL/GenBank/DDBJ databases">
        <authorList>
            <person name="Corre E."/>
            <person name="Pelletier E."/>
            <person name="Niang G."/>
            <person name="Scheremetjew M."/>
            <person name="Finn R."/>
            <person name="Kale V."/>
            <person name="Holt S."/>
            <person name="Cochrane G."/>
            <person name="Meng A."/>
            <person name="Brown T."/>
            <person name="Cohen L."/>
        </authorList>
    </citation>
    <scope>NUCLEOTIDE SEQUENCE</scope>
    <source>
        <strain evidence="6">GSO104</strain>
    </source>
</reference>
<dbReference type="EMBL" id="HBNS01024296">
    <property type="protein sequence ID" value="CAE4615332.1"/>
    <property type="molecule type" value="Transcribed_RNA"/>
</dbReference>
<name>A0A7S4VS34_9STRA</name>
<evidence type="ECO:0000313" key="6">
    <source>
        <dbReference type="EMBL" id="CAE4615332.1"/>
    </source>
</evidence>
<dbReference type="GO" id="GO:0008270">
    <property type="term" value="F:zinc ion binding"/>
    <property type="evidence" value="ECO:0007669"/>
    <property type="project" value="UniProtKB-KW"/>
</dbReference>
<dbReference type="GO" id="GO:0007032">
    <property type="term" value="P:endosome organization"/>
    <property type="evidence" value="ECO:0007669"/>
    <property type="project" value="TreeGrafter"/>
</dbReference>
<evidence type="ECO:0000256" key="4">
    <source>
        <dbReference type="SAM" id="Coils"/>
    </source>
</evidence>
<keyword evidence="1" id="KW-0479">Metal-binding</keyword>
<gene>
    <name evidence="6" type="ORF">DBRI00130_LOCUS19171</name>
</gene>
<dbReference type="GO" id="GO:0030674">
    <property type="term" value="F:protein-macromolecule adaptor activity"/>
    <property type="evidence" value="ECO:0007669"/>
    <property type="project" value="TreeGrafter"/>
</dbReference>
<dbReference type="GO" id="GO:0048284">
    <property type="term" value="P:organelle fusion"/>
    <property type="evidence" value="ECO:0007669"/>
    <property type="project" value="TreeGrafter"/>
</dbReference>
<evidence type="ECO:0000256" key="2">
    <source>
        <dbReference type="ARBA" id="ARBA00022771"/>
    </source>
</evidence>
<evidence type="ECO:0000256" key="1">
    <source>
        <dbReference type="ARBA" id="ARBA00022723"/>
    </source>
</evidence>
<evidence type="ECO:0000256" key="3">
    <source>
        <dbReference type="ARBA" id="ARBA00022833"/>
    </source>
</evidence>
<dbReference type="GO" id="GO:0005768">
    <property type="term" value="C:endosome"/>
    <property type="evidence" value="ECO:0007669"/>
    <property type="project" value="TreeGrafter"/>
</dbReference>
<dbReference type="AlphaFoldDB" id="A0A7S4VS34"/>
<dbReference type="GO" id="GO:0007033">
    <property type="term" value="P:vacuole organization"/>
    <property type="evidence" value="ECO:0007669"/>
    <property type="project" value="TreeGrafter"/>
</dbReference>
<feature type="region of interest" description="Disordered" evidence="5">
    <location>
        <begin position="49"/>
        <end position="68"/>
    </location>
</feature>
<dbReference type="PANTHER" id="PTHR23323">
    <property type="entry name" value="VACUOLAR PROTEIN SORTING-ASSOCIATED PROTEIN"/>
    <property type="match status" value="1"/>
</dbReference>
<proteinExistence type="predicted"/>
<evidence type="ECO:0000256" key="5">
    <source>
        <dbReference type="SAM" id="MobiDB-lite"/>
    </source>
</evidence>
<keyword evidence="2" id="KW-0863">Zinc-finger</keyword>
<dbReference type="GO" id="GO:0006904">
    <property type="term" value="P:vesicle docking involved in exocytosis"/>
    <property type="evidence" value="ECO:0007669"/>
    <property type="project" value="TreeGrafter"/>
</dbReference>